<sequence length="12" mass="1500">MCKLWVRFSSRS</sequence>
<protein>
    <submittedName>
        <fullName evidence="1">Uncharacterized protein</fullName>
    </submittedName>
</protein>
<proteinExistence type="predicted"/>
<organism evidence="1">
    <name type="scientific">Rhizophora mucronata</name>
    <name type="common">Asiatic mangrove</name>
    <dbReference type="NCBI Taxonomy" id="61149"/>
    <lineage>
        <taxon>Eukaryota</taxon>
        <taxon>Viridiplantae</taxon>
        <taxon>Streptophyta</taxon>
        <taxon>Embryophyta</taxon>
        <taxon>Tracheophyta</taxon>
        <taxon>Spermatophyta</taxon>
        <taxon>Magnoliopsida</taxon>
        <taxon>eudicotyledons</taxon>
        <taxon>Gunneridae</taxon>
        <taxon>Pentapetalae</taxon>
        <taxon>rosids</taxon>
        <taxon>fabids</taxon>
        <taxon>Malpighiales</taxon>
        <taxon>Rhizophoraceae</taxon>
        <taxon>Rhizophora</taxon>
    </lineage>
</organism>
<reference evidence="1" key="1">
    <citation type="submission" date="2018-02" db="EMBL/GenBank/DDBJ databases">
        <title>Rhizophora mucronata_Transcriptome.</title>
        <authorList>
            <person name="Meera S.P."/>
            <person name="Sreeshan A."/>
            <person name="Augustine A."/>
        </authorList>
    </citation>
    <scope>NUCLEOTIDE SEQUENCE</scope>
    <source>
        <tissue evidence="1">Leaf</tissue>
    </source>
</reference>
<evidence type="ECO:0000313" key="1">
    <source>
        <dbReference type="EMBL" id="MBX59865.1"/>
    </source>
</evidence>
<dbReference type="EMBL" id="GGEC01079381">
    <property type="protein sequence ID" value="MBX59865.1"/>
    <property type="molecule type" value="Transcribed_RNA"/>
</dbReference>
<accession>A0A2P2PYT2</accession>
<name>A0A2P2PYT2_RHIMU</name>